<name>A0AAJ1U140_9ACTN</name>
<sequence>MPTTDARRATILNTWAAAWDRGDVDQLDTLLSPDYQRHSNGPGIQSRDAFKASITASRSAFPDLTTVIDSIVIEGDEAAIRWHSTGTHQNALLGVPATHRSVEVSGATFARFEGDSIVEEHVTWDPRSLLSALGIISVGQD</sequence>
<dbReference type="Gene3D" id="3.10.450.50">
    <property type="match status" value="1"/>
</dbReference>
<comment type="caution">
    <text evidence="1">The sequence shown here is derived from an EMBL/GenBank/DDBJ whole genome shotgun (WGS) entry which is preliminary data.</text>
</comment>
<dbReference type="Proteomes" id="UP001239215">
    <property type="component" value="Unassembled WGS sequence"/>
</dbReference>
<reference evidence="1" key="1">
    <citation type="submission" date="2023-07" db="EMBL/GenBank/DDBJ databases">
        <title>Functional and genomic diversity of the sorghum phyllosphere microbiome.</title>
        <authorList>
            <person name="Shade A."/>
        </authorList>
    </citation>
    <scope>NUCLEOTIDE SEQUENCE</scope>
    <source>
        <strain evidence="1">SORGH_AS_1067</strain>
    </source>
</reference>
<dbReference type="EMBL" id="JAUTAN010000001">
    <property type="protein sequence ID" value="MDQ1105449.1"/>
    <property type="molecule type" value="Genomic_DNA"/>
</dbReference>
<dbReference type="AlphaFoldDB" id="A0AAJ1U140"/>
<dbReference type="SUPFAM" id="SSF54427">
    <property type="entry name" value="NTF2-like"/>
    <property type="match status" value="1"/>
</dbReference>
<protein>
    <submittedName>
        <fullName evidence="1">Steroid delta-isomerase-like uncharacterized protein</fullName>
    </submittedName>
</protein>
<dbReference type="PANTHER" id="PTHR38436:SF1">
    <property type="entry name" value="ESTER CYCLASE"/>
    <property type="match status" value="1"/>
</dbReference>
<dbReference type="Pfam" id="PF07366">
    <property type="entry name" value="SnoaL"/>
    <property type="match status" value="1"/>
</dbReference>
<proteinExistence type="predicted"/>
<evidence type="ECO:0000313" key="2">
    <source>
        <dbReference type="Proteomes" id="UP001239215"/>
    </source>
</evidence>
<dbReference type="InterPro" id="IPR032710">
    <property type="entry name" value="NTF2-like_dom_sf"/>
</dbReference>
<accession>A0AAJ1U140</accession>
<dbReference type="RefSeq" id="WP_307201654.1">
    <property type="nucleotide sequence ID" value="NZ_JAUTAN010000001.1"/>
</dbReference>
<dbReference type="InterPro" id="IPR009959">
    <property type="entry name" value="Cyclase_SnoaL-like"/>
</dbReference>
<organism evidence="1 2">
    <name type="scientific">Nocardioides zeae</name>
    <dbReference type="NCBI Taxonomy" id="1457234"/>
    <lineage>
        <taxon>Bacteria</taxon>
        <taxon>Bacillati</taxon>
        <taxon>Actinomycetota</taxon>
        <taxon>Actinomycetes</taxon>
        <taxon>Propionibacteriales</taxon>
        <taxon>Nocardioidaceae</taxon>
        <taxon>Nocardioides</taxon>
    </lineage>
</organism>
<dbReference type="PANTHER" id="PTHR38436">
    <property type="entry name" value="POLYKETIDE CYCLASE SNOAL-LIKE DOMAIN"/>
    <property type="match status" value="1"/>
</dbReference>
<evidence type="ECO:0000313" key="1">
    <source>
        <dbReference type="EMBL" id="MDQ1105449.1"/>
    </source>
</evidence>
<dbReference type="GO" id="GO:0030638">
    <property type="term" value="P:polyketide metabolic process"/>
    <property type="evidence" value="ECO:0007669"/>
    <property type="project" value="InterPro"/>
</dbReference>
<gene>
    <name evidence="1" type="ORF">QE405_002733</name>
</gene>